<dbReference type="AlphaFoldDB" id="S2DHM3"/>
<name>S2DHM3_INDAL</name>
<evidence type="ECO:0008006" key="4">
    <source>
        <dbReference type="Google" id="ProtNLM"/>
    </source>
</evidence>
<feature type="region of interest" description="Disordered" evidence="1">
    <location>
        <begin position="31"/>
        <end position="53"/>
    </location>
</feature>
<organism evidence="2 3">
    <name type="scientific">Indibacter alkaliphilus (strain CCUG 57479 / KCTC 22604 / LW1)</name>
    <dbReference type="NCBI Taxonomy" id="1189612"/>
    <lineage>
        <taxon>Bacteria</taxon>
        <taxon>Pseudomonadati</taxon>
        <taxon>Bacteroidota</taxon>
        <taxon>Cytophagia</taxon>
        <taxon>Cytophagales</taxon>
        <taxon>Cyclobacteriaceae</taxon>
    </lineage>
</organism>
<protein>
    <recommendedName>
        <fullName evidence="4">3-oxoacyl-ACP synthase</fullName>
    </recommendedName>
</protein>
<dbReference type="Proteomes" id="UP000006073">
    <property type="component" value="Unassembled WGS sequence"/>
</dbReference>
<evidence type="ECO:0000313" key="3">
    <source>
        <dbReference type="Proteomes" id="UP000006073"/>
    </source>
</evidence>
<dbReference type="eggNOG" id="COG0782">
    <property type="taxonomic scope" value="Bacteria"/>
</dbReference>
<keyword evidence="3" id="KW-1185">Reference proteome</keyword>
<proteinExistence type="predicted"/>
<dbReference type="OrthoDB" id="667380at2"/>
<dbReference type="EMBL" id="ALWO02000023">
    <property type="protein sequence ID" value="EOZ98512.1"/>
    <property type="molecule type" value="Genomic_DNA"/>
</dbReference>
<evidence type="ECO:0000313" key="2">
    <source>
        <dbReference type="EMBL" id="EOZ98512.1"/>
    </source>
</evidence>
<comment type="caution">
    <text evidence="2">The sequence shown here is derived from an EMBL/GenBank/DDBJ whole genome shotgun (WGS) entry which is preliminary data.</text>
</comment>
<sequence length="152" mass="17293">MEWQTETKERLLSTAKKSLQEQVHNLEKELKEVQESSEVEEKSSAGDKFETHQEMINQHRTLLEKRLSGVRMMLRQLNAVPVKATKTVQEGSLIKLPMGNIWVSVAFGKIVLDDQSYQMVSPDSPLIQALWGLEEGGSGNFRDKQLKIEALQ</sequence>
<accession>S2DHM3</accession>
<evidence type="ECO:0000256" key="1">
    <source>
        <dbReference type="SAM" id="MobiDB-lite"/>
    </source>
</evidence>
<dbReference type="RefSeq" id="WP_009032486.1">
    <property type="nucleotide sequence ID" value="NZ_ALWO02000023.1"/>
</dbReference>
<gene>
    <name evidence="2" type="ORF">A33Q_1166</name>
</gene>
<reference evidence="2 3" key="1">
    <citation type="journal article" date="2013" name="Genome Announc.">
        <title>Draft Genome Sequence of Indibacter alkaliphilus Strain LW1T, Isolated from Lonar Lake, a Haloalkaline Lake in the Buldana District of Maharashtra, India.</title>
        <authorList>
            <person name="Singh A."/>
            <person name="Kumar Jangir P."/>
            <person name="Sharma R."/>
            <person name="Singh A."/>
            <person name="Kumar Pinnaka A."/>
            <person name="Shivaji S."/>
        </authorList>
    </citation>
    <scope>NUCLEOTIDE SEQUENCE [LARGE SCALE GENOMIC DNA]</scope>
    <source>
        <strain evidence="3">CCUG 57479 / KCTC 22604 / LW1</strain>
    </source>
</reference>
<dbReference type="STRING" id="1189612.A33Q_1166"/>